<gene>
    <name evidence="1" type="ORF">CBR64_20500</name>
</gene>
<reference evidence="1 2" key="1">
    <citation type="submission" date="2017-05" db="EMBL/GenBank/DDBJ databases">
        <authorList>
            <person name="Song R."/>
            <person name="Chenine A.L."/>
            <person name="Ruprecht R.M."/>
        </authorList>
    </citation>
    <scope>NUCLEOTIDE SEQUENCE [LARGE SCALE GENOMIC DNA]</scope>
    <source>
        <strain evidence="1 2">PSBB019</strain>
    </source>
</reference>
<protein>
    <submittedName>
        <fullName evidence="1">Uncharacterized protein</fullName>
    </submittedName>
</protein>
<dbReference type="KEGG" id="cceu:CBR64_20500"/>
<accession>A0A1Y0HZ30</accession>
<name>A0A1Y0HZ30_CELCE</name>
<organism evidence="1 2">
    <name type="scientific">Cellulosimicrobium cellulans</name>
    <name type="common">Arthrobacter luteus</name>
    <dbReference type="NCBI Taxonomy" id="1710"/>
    <lineage>
        <taxon>Bacteria</taxon>
        <taxon>Bacillati</taxon>
        <taxon>Actinomycetota</taxon>
        <taxon>Actinomycetes</taxon>
        <taxon>Micrococcales</taxon>
        <taxon>Promicromonosporaceae</taxon>
        <taxon>Cellulosimicrobium</taxon>
    </lineage>
</organism>
<evidence type="ECO:0000313" key="1">
    <source>
        <dbReference type="EMBL" id="ARU53457.1"/>
    </source>
</evidence>
<proteinExistence type="predicted"/>
<dbReference type="AlphaFoldDB" id="A0A1Y0HZ30"/>
<sequence>MPWRRLRRDGTKALLAEGHLWHHCDDPPADRNLLADTGHDVVSVLAATNIRDIHRESPALLSFLVSIDRRLTLDRFKQFVL</sequence>
<evidence type="ECO:0000313" key="2">
    <source>
        <dbReference type="Proteomes" id="UP000196228"/>
    </source>
</evidence>
<dbReference type="Proteomes" id="UP000196228">
    <property type="component" value="Chromosome"/>
</dbReference>
<dbReference type="EMBL" id="CP021383">
    <property type="protein sequence ID" value="ARU53457.1"/>
    <property type="molecule type" value="Genomic_DNA"/>
</dbReference>